<dbReference type="Pfam" id="PF10104">
    <property type="entry name" value="Brr6_like_C_C"/>
    <property type="match status" value="1"/>
</dbReference>
<keyword evidence="2" id="KW-1133">Transmembrane helix</keyword>
<evidence type="ECO:0000313" key="4">
    <source>
        <dbReference type="EMBL" id="KAG5420679.1"/>
    </source>
</evidence>
<accession>A0A8H8DCD8</accession>
<sequence>MSFNRIISDHELLLQSLSLEDKSEPKWQPPTFARSMEDEDDAMDIDDDPMDIDDSLDDQHSNDSIPEKKSVSVEEIESDPHTGEQYHNLLALLSPTMMGARLAITHKPKLLMPPSPKAAKDKVANSEMAELSPSRTRKSSIDYEFDVSMFPTVRDTTISPFNRNMSTFRNMSNSSPFAASSGSSLNPQVSEFVDNNPVQHQPQMIHHHHYYMNGDNNQSQAELMKRKYLDQLEINRSREQELEKYWAMRRRDTGLVPASDYVNLPAPWKRNIHPSEKVPYIISSYLQLFINFIISIYFIYLVYYIITTIKSDVNHKIQIQKRAIQAQIDSCRTLYYESRCNDPEFSNLPILRKKCKTLALGMNQDPNSIGNLSSINAQIIGLILNSLVEPLGFKFFMFLLWCGIVVFGCNFVFGFVRAKTYYGGQGEDQSLVQRE</sequence>
<evidence type="ECO:0000259" key="3">
    <source>
        <dbReference type="SMART" id="SM01042"/>
    </source>
</evidence>
<dbReference type="InterPro" id="IPR040202">
    <property type="entry name" value="Brl1/Brr6"/>
</dbReference>
<dbReference type="OrthoDB" id="5961at2759"/>
<keyword evidence="2" id="KW-0812">Transmembrane</keyword>
<dbReference type="PANTHER" id="PTHR28136:SF1">
    <property type="entry name" value="NUCLEUS EXPORT PROTEIN BRL1"/>
    <property type="match status" value="1"/>
</dbReference>
<dbReference type="GO" id="GO:0031965">
    <property type="term" value="C:nuclear membrane"/>
    <property type="evidence" value="ECO:0007669"/>
    <property type="project" value="InterPro"/>
</dbReference>
<feature type="transmembrane region" description="Helical" evidence="2">
    <location>
        <begin position="395"/>
        <end position="416"/>
    </location>
</feature>
<dbReference type="PANTHER" id="PTHR28136">
    <property type="entry name" value="NUCLEUS EXPORT PROTEIN BRR6"/>
    <property type="match status" value="1"/>
</dbReference>
<proteinExistence type="predicted"/>
<feature type="compositionally biased region" description="Basic and acidic residues" evidence="1">
    <location>
        <begin position="57"/>
        <end position="81"/>
    </location>
</feature>
<name>A0A8H8DCD8_9ASCO</name>
<feature type="compositionally biased region" description="Acidic residues" evidence="1">
    <location>
        <begin position="37"/>
        <end position="56"/>
    </location>
</feature>
<dbReference type="AlphaFoldDB" id="A0A8H8DCD8"/>
<evidence type="ECO:0000256" key="2">
    <source>
        <dbReference type="SAM" id="Phobius"/>
    </source>
</evidence>
<comment type="caution">
    <text evidence="4">The sequence shown here is derived from an EMBL/GenBank/DDBJ whole genome shotgun (WGS) entry which is preliminary data.</text>
</comment>
<dbReference type="RefSeq" id="XP_067549795.1">
    <property type="nucleotide sequence ID" value="XM_067691429.1"/>
</dbReference>
<reference evidence="4 5" key="1">
    <citation type="submission" date="2020-12" db="EMBL/GenBank/DDBJ databases">
        <title>Effect of drift, selection, and recombination on the evolution of hybrid genomes in Candida yeast pathogens.</title>
        <authorList>
            <person name="Mixao V."/>
            <person name="Ksiezopolska E."/>
            <person name="Saus E."/>
            <person name="Boekhout T."/>
            <person name="Gacser A."/>
            <person name="Gabaldon T."/>
        </authorList>
    </citation>
    <scope>NUCLEOTIDE SEQUENCE [LARGE SCALE GENOMIC DNA]</scope>
    <source>
        <strain evidence="4 5">BP57</strain>
    </source>
</reference>
<feature type="region of interest" description="Disordered" evidence="1">
    <location>
        <begin position="18"/>
        <end position="81"/>
    </location>
</feature>
<dbReference type="Proteomes" id="UP000669133">
    <property type="component" value="Unassembled WGS sequence"/>
</dbReference>
<keyword evidence="2" id="KW-0472">Membrane</keyword>
<feature type="transmembrane region" description="Helical" evidence="2">
    <location>
        <begin position="285"/>
        <end position="306"/>
    </location>
</feature>
<protein>
    <recommendedName>
        <fullName evidence="3">Brl1/Brr6 domain-containing protein</fullName>
    </recommendedName>
</protein>
<feature type="domain" description="Brl1/Brr6" evidence="3">
    <location>
        <begin position="282"/>
        <end position="417"/>
    </location>
</feature>
<dbReference type="GO" id="GO:0006998">
    <property type="term" value="P:nuclear envelope organization"/>
    <property type="evidence" value="ECO:0007669"/>
    <property type="project" value="InterPro"/>
</dbReference>
<keyword evidence="5" id="KW-1185">Reference proteome</keyword>
<evidence type="ECO:0000313" key="5">
    <source>
        <dbReference type="Proteomes" id="UP000669133"/>
    </source>
</evidence>
<dbReference type="GO" id="GO:0055088">
    <property type="term" value="P:lipid homeostasis"/>
    <property type="evidence" value="ECO:0007669"/>
    <property type="project" value="InterPro"/>
</dbReference>
<gene>
    <name evidence="4" type="ORF">I9W82_002560</name>
</gene>
<organism evidence="4 5">
    <name type="scientific">Candida metapsilosis</name>
    <dbReference type="NCBI Taxonomy" id="273372"/>
    <lineage>
        <taxon>Eukaryota</taxon>
        <taxon>Fungi</taxon>
        <taxon>Dikarya</taxon>
        <taxon>Ascomycota</taxon>
        <taxon>Saccharomycotina</taxon>
        <taxon>Pichiomycetes</taxon>
        <taxon>Debaryomycetaceae</taxon>
        <taxon>Candida/Lodderomyces clade</taxon>
        <taxon>Candida</taxon>
    </lineage>
</organism>
<dbReference type="InterPro" id="IPR018767">
    <property type="entry name" value="Brl1/Brr6_dom"/>
</dbReference>
<dbReference type="SMART" id="SM01042">
    <property type="entry name" value="Brr6_like_C_C"/>
    <property type="match status" value="1"/>
</dbReference>
<dbReference type="EMBL" id="JAEOAQ010000002">
    <property type="protein sequence ID" value="KAG5420679.1"/>
    <property type="molecule type" value="Genomic_DNA"/>
</dbReference>
<dbReference type="GeneID" id="93651189"/>
<evidence type="ECO:0000256" key="1">
    <source>
        <dbReference type="SAM" id="MobiDB-lite"/>
    </source>
</evidence>